<dbReference type="Gene3D" id="3.20.20.140">
    <property type="entry name" value="Metal-dependent hydrolases"/>
    <property type="match status" value="1"/>
</dbReference>
<feature type="domain" description="Amidohydrolase-related" evidence="3">
    <location>
        <begin position="52"/>
        <end position="450"/>
    </location>
</feature>
<feature type="modified residue" description="N6-carboxylysine" evidence="2">
    <location>
        <position position="156"/>
    </location>
</feature>
<keyword evidence="5" id="KW-1185">Reference proteome</keyword>
<dbReference type="SUPFAM" id="SSF51338">
    <property type="entry name" value="Composite domain of metallo-dependent hydrolases"/>
    <property type="match status" value="2"/>
</dbReference>
<reference evidence="5" key="2">
    <citation type="journal article" date="2009" name="Fungal Genet. Biol.">
        <title>The 2008 update of the Aspergillus nidulans genome annotation: a community effort.</title>
        <authorList>
            <person name="Wortman J.R."/>
            <person name="Gilsenan J.M."/>
            <person name="Joardar V."/>
            <person name="Deegan J."/>
            <person name="Clutterbuck J."/>
            <person name="Andersen M.R."/>
            <person name="Archer D."/>
            <person name="Bencina M."/>
            <person name="Braus G."/>
            <person name="Coutinho P."/>
            <person name="von Dohren H."/>
            <person name="Doonan J."/>
            <person name="Driessen A.J."/>
            <person name="Durek P."/>
            <person name="Espeso E."/>
            <person name="Fekete E."/>
            <person name="Flipphi M."/>
            <person name="Estrada C.G."/>
            <person name="Geysens S."/>
            <person name="Goldman G."/>
            <person name="de Groot P.W."/>
            <person name="Hansen K."/>
            <person name="Harris S.D."/>
            <person name="Heinekamp T."/>
            <person name="Helmstaedt K."/>
            <person name="Henrissat B."/>
            <person name="Hofmann G."/>
            <person name="Homan T."/>
            <person name="Horio T."/>
            <person name="Horiuchi H."/>
            <person name="James S."/>
            <person name="Jones M."/>
            <person name="Karaffa L."/>
            <person name="Karanyi Z."/>
            <person name="Kato M."/>
            <person name="Keller N."/>
            <person name="Kelly D.E."/>
            <person name="Kiel J.A."/>
            <person name="Kim J.M."/>
            <person name="van der Klei I.J."/>
            <person name="Klis F.M."/>
            <person name="Kovalchuk A."/>
            <person name="Krasevec N."/>
            <person name="Kubicek C.P."/>
            <person name="Liu B."/>
            <person name="Maccabe A."/>
            <person name="Meyer V."/>
            <person name="Mirabito P."/>
            <person name="Miskei M."/>
            <person name="Mos M."/>
            <person name="Mullins J."/>
            <person name="Nelson D.R."/>
            <person name="Nielsen J."/>
            <person name="Oakley B.R."/>
            <person name="Osmani S.A."/>
            <person name="Pakula T."/>
            <person name="Paszewski A."/>
            <person name="Paulsen I."/>
            <person name="Pilsyk S."/>
            <person name="Pocsi I."/>
            <person name="Punt P.J."/>
            <person name="Ram A.F."/>
            <person name="Ren Q."/>
            <person name="Robellet X."/>
            <person name="Robson G."/>
            <person name="Seiboth B."/>
            <person name="van Solingen P."/>
            <person name="Specht T."/>
            <person name="Sun J."/>
            <person name="Taheri-Talesh N."/>
            <person name="Takeshita N."/>
            <person name="Ussery D."/>
            <person name="vanKuyk P.A."/>
            <person name="Visser H."/>
            <person name="van de Vondervoort P.J."/>
            <person name="de Vries R.P."/>
            <person name="Walton J."/>
            <person name="Xiang X."/>
            <person name="Xiong Y."/>
            <person name="Zeng A.P."/>
            <person name="Brandt B.W."/>
            <person name="Cornell M.J."/>
            <person name="van den Hondel C.A."/>
            <person name="Visser J."/>
            <person name="Oliver S.G."/>
            <person name="Turner G."/>
        </authorList>
    </citation>
    <scope>GENOME REANNOTATION</scope>
    <source>
        <strain evidence="5">FGSC A4 / ATCC 38163 / CBS 112.46 / NRRL 194 / M139</strain>
    </source>
</reference>
<dbReference type="STRING" id="227321.Q5BCA7"/>
<dbReference type="InterPro" id="IPR006680">
    <property type="entry name" value="Amidohydro-rel"/>
</dbReference>
<dbReference type="RefSeq" id="XP_659427.1">
    <property type="nucleotide sequence ID" value="XM_654335.1"/>
</dbReference>
<dbReference type="Gene3D" id="2.30.40.10">
    <property type="entry name" value="Urease, subunit C, domain 1"/>
    <property type="match status" value="1"/>
</dbReference>
<protein>
    <recommendedName>
        <fullName evidence="3">Amidohydrolase-related domain-containing protein</fullName>
    </recommendedName>
</protein>
<evidence type="ECO:0000259" key="3">
    <source>
        <dbReference type="Pfam" id="PF01979"/>
    </source>
</evidence>
<dbReference type="FunFam" id="3.20.20.140:FF:000037">
    <property type="entry name" value="Dihydropyrimidinase"/>
    <property type="match status" value="1"/>
</dbReference>
<dbReference type="eggNOG" id="KOG2584">
    <property type="taxonomic scope" value="Eukaryota"/>
</dbReference>
<dbReference type="KEGG" id="ani:ANIA_01823"/>
<reference evidence="5" key="1">
    <citation type="journal article" date="2005" name="Nature">
        <title>Sequencing of Aspergillus nidulans and comparative analysis with A. fumigatus and A. oryzae.</title>
        <authorList>
            <person name="Galagan J.E."/>
            <person name="Calvo S.E."/>
            <person name="Cuomo C."/>
            <person name="Ma L.J."/>
            <person name="Wortman J.R."/>
            <person name="Batzoglou S."/>
            <person name="Lee S.I."/>
            <person name="Basturkmen M."/>
            <person name="Spevak C.C."/>
            <person name="Clutterbuck J."/>
            <person name="Kapitonov V."/>
            <person name="Jurka J."/>
            <person name="Scazzocchio C."/>
            <person name="Farman M."/>
            <person name="Butler J."/>
            <person name="Purcell S."/>
            <person name="Harris S."/>
            <person name="Braus G.H."/>
            <person name="Draht O."/>
            <person name="Busch S."/>
            <person name="D'Enfert C."/>
            <person name="Bouchier C."/>
            <person name="Goldman G.H."/>
            <person name="Bell-Pedersen D."/>
            <person name="Griffiths-Jones S."/>
            <person name="Doonan J.H."/>
            <person name="Yu J."/>
            <person name="Vienken K."/>
            <person name="Pain A."/>
            <person name="Freitag M."/>
            <person name="Selker E.U."/>
            <person name="Archer D.B."/>
            <person name="Penalva M.A."/>
            <person name="Oakley B.R."/>
            <person name="Momany M."/>
            <person name="Tanaka T."/>
            <person name="Kumagai T."/>
            <person name="Asai K."/>
            <person name="Machida M."/>
            <person name="Nierman W.C."/>
            <person name="Denning D.W."/>
            <person name="Caddick M."/>
            <person name="Hynes M."/>
            <person name="Paoletti M."/>
            <person name="Fischer R."/>
            <person name="Miller B."/>
            <person name="Dyer P."/>
            <person name="Sachs M.S."/>
            <person name="Osmani S.A."/>
            <person name="Birren B.W."/>
        </authorList>
    </citation>
    <scope>NUCLEOTIDE SEQUENCE [LARGE SCALE GENOMIC DNA]</scope>
    <source>
        <strain evidence="5">FGSC A4 / ATCC 38163 / CBS 112.46 / NRRL 194 / M139</strain>
    </source>
</reference>
<dbReference type="SUPFAM" id="SSF51556">
    <property type="entry name" value="Metallo-dependent hydrolases"/>
    <property type="match status" value="1"/>
</dbReference>
<dbReference type="GO" id="GO:0016810">
    <property type="term" value="F:hydrolase activity, acting on carbon-nitrogen (but not peptide) bonds"/>
    <property type="evidence" value="ECO:0007669"/>
    <property type="project" value="InterPro"/>
</dbReference>
<dbReference type="VEuPathDB" id="FungiDB:AN1823"/>
<accession>Q5BCA7</accession>
<proteinExistence type="inferred from homology"/>
<evidence type="ECO:0000313" key="5">
    <source>
        <dbReference type="Proteomes" id="UP000000560"/>
    </source>
</evidence>
<dbReference type="InterPro" id="IPR050378">
    <property type="entry name" value="Metallo-dep_Hydrolases_sf"/>
</dbReference>
<evidence type="ECO:0000256" key="2">
    <source>
        <dbReference type="PIRSR" id="PIRSR611778-50"/>
    </source>
</evidence>
<dbReference type="InterPro" id="IPR032466">
    <property type="entry name" value="Metal_Hydrolase"/>
</dbReference>
<dbReference type="EMBL" id="BN001307">
    <property type="protein sequence ID" value="CBF85631.1"/>
    <property type="molecule type" value="Genomic_DNA"/>
</dbReference>
<dbReference type="InterPro" id="IPR011778">
    <property type="entry name" value="Hydantoinase/dihydroPyrase"/>
</dbReference>
<dbReference type="AlphaFoldDB" id="Q5BCA7"/>
<dbReference type="InterPro" id="IPR011059">
    <property type="entry name" value="Metal-dep_hydrolase_composite"/>
</dbReference>
<dbReference type="HOGENOM" id="CLU_015572_2_0_1"/>
<dbReference type="OrthoDB" id="1924787at2759"/>
<comment type="similarity">
    <text evidence="1">Belongs to the metallo-dependent hydrolases superfamily. Hydantoinase/dihydropyrimidinase family.</text>
</comment>
<dbReference type="GO" id="GO:0005737">
    <property type="term" value="C:cytoplasm"/>
    <property type="evidence" value="ECO:0007669"/>
    <property type="project" value="InterPro"/>
</dbReference>
<dbReference type="PANTHER" id="PTHR11647:SF96">
    <property type="entry name" value="AMIDOHYDROLASE-RELATED DOMAIN-CONTAINING PROTEIN"/>
    <property type="match status" value="1"/>
</dbReference>
<dbReference type="CDD" id="cd01314">
    <property type="entry name" value="D-HYD"/>
    <property type="match status" value="1"/>
</dbReference>
<gene>
    <name evidence="4" type="ORF">ANIA_01823</name>
</gene>
<dbReference type="InParanoid" id="Q5BCA7"/>
<organism evidence="4 5">
    <name type="scientific">Emericella nidulans (strain FGSC A4 / ATCC 38163 / CBS 112.46 / NRRL 194 / M139)</name>
    <name type="common">Aspergillus nidulans</name>
    <dbReference type="NCBI Taxonomy" id="227321"/>
    <lineage>
        <taxon>Eukaryota</taxon>
        <taxon>Fungi</taxon>
        <taxon>Dikarya</taxon>
        <taxon>Ascomycota</taxon>
        <taxon>Pezizomycotina</taxon>
        <taxon>Eurotiomycetes</taxon>
        <taxon>Eurotiomycetidae</taxon>
        <taxon>Eurotiales</taxon>
        <taxon>Aspergillaceae</taxon>
        <taxon>Aspergillus</taxon>
        <taxon>Aspergillus subgen. Nidulantes</taxon>
    </lineage>
</organism>
<name>Q5BCA7_EMENI</name>
<sequence length="489" mass="53383">MYDLVITNGICVTASDVAPLDIAIQGEKIALLAPSGSLAKQGTRVIDAEGGFIMPGGIDCHVHLQEPSLFGKGTSSDDYESGSRSAIAGGNTTIITFAPLQKETTATPVNVVHDTRALADGRCYSDFSFHLLMGTAAPRALQDFPRLREEGISSIKIYMTYQALQLRDGDILSVLLAARKNKILTMIHAENGEVLDWLTHQLEAAELFAPKYHSNSRPPILEAEATNRAIALSSLIADTPILLVHVSDVGATTRIREAQTLGQPILAETCPQYLFLTRHDLDKPGFEGAKCVCSPPPRDKNDQEAIWTGLDNGTFAILSSDHCPFRYDDAESGKKTCITAEHPVGQFKYIPNGLPGVETRMPLAMSAGKLELTKLVQVFSTNAAKLYGLYPRKGALIPGVSDADLTIWYPGKLDLTVTNDMLHHNTDYTPYEGRKVTNWPRYTVLRGQVVWDRDNGGVVGRKGYGQFIKRDAALGIWKPDAKTFDLESL</sequence>
<dbReference type="GeneID" id="2874667"/>
<dbReference type="NCBIfam" id="TIGR02033">
    <property type="entry name" value="D-hydantoinase"/>
    <property type="match status" value="1"/>
</dbReference>
<evidence type="ECO:0000313" key="4">
    <source>
        <dbReference type="EMBL" id="CBF85631.1"/>
    </source>
</evidence>
<dbReference type="Proteomes" id="UP000000560">
    <property type="component" value="Chromosome VII"/>
</dbReference>
<accession>C8VPN4</accession>
<dbReference type="Pfam" id="PF01979">
    <property type="entry name" value="Amidohydro_1"/>
    <property type="match status" value="1"/>
</dbReference>
<comment type="PTM">
    <text evidence="2">Carbamylation allows a single lysine to coordinate two divalent metal cations.</text>
</comment>
<dbReference type="OMA" id="SAETHHM"/>
<evidence type="ECO:0000256" key="1">
    <source>
        <dbReference type="ARBA" id="ARBA00008829"/>
    </source>
</evidence>
<dbReference type="PANTHER" id="PTHR11647">
    <property type="entry name" value="HYDRANTOINASE/DIHYDROPYRIMIDINASE FAMILY MEMBER"/>
    <property type="match status" value="1"/>
</dbReference>